<dbReference type="NCBIfam" id="TIGR01439">
    <property type="entry name" value="lp_hng_hel_AbrB"/>
    <property type="match status" value="1"/>
</dbReference>
<dbReference type="AlphaFoldDB" id="A0A133UAS6"/>
<dbReference type="InterPro" id="IPR037914">
    <property type="entry name" value="SpoVT-AbrB_sf"/>
</dbReference>
<evidence type="ECO:0000259" key="1">
    <source>
        <dbReference type="SMART" id="SM00966"/>
    </source>
</evidence>
<sequence>MDSSKLSSKFQLTLPKRVREDLEVEEGDRILFVKGEGGRWTILRVPSDPLDALRYLGERASLTGTPSEVRREMEDWEE</sequence>
<protein>
    <recommendedName>
        <fullName evidence="1">SpoVT-AbrB domain-containing protein</fullName>
    </recommendedName>
</protein>
<dbReference type="GO" id="GO:0003677">
    <property type="term" value="F:DNA binding"/>
    <property type="evidence" value="ECO:0007669"/>
    <property type="project" value="InterPro"/>
</dbReference>
<accession>A0A133UAS6</accession>
<evidence type="ECO:0000313" key="3">
    <source>
        <dbReference type="Proteomes" id="UP000070163"/>
    </source>
</evidence>
<comment type="caution">
    <text evidence="2">The sequence shown here is derived from an EMBL/GenBank/DDBJ whole genome shotgun (WGS) entry which is preliminary data.</text>
</comment>
<organism evidence="2 3">
    <name type="scientific">candidate division MSBL1 archaeon SCGC-AAA259A05</name>
    <dbReference type="NCBI Taxonomy" id="1698259"/>
    <lineage>
        <taxon>Archaea</taxon>
        <taxon>Methanobacteriati</taxon>
        <taxon>Methanobacteriota</taxon>
        <taxon>candidate division MSBL1</taxon>
    </lineage>
</organism>
<name>A0A133UAS6_9EURY</name>
<dbReference type="EMBL" id="LHXJ01000014">
    <property type="protein sequence ID" value="KXA91291.1"/>
    <property type="molecule type" value="Genomic_DNA"/>
</dbReference>
<dbReference type="Gene3D" id="2.10.260.10">
    <property type="match status" value="1"/>
</dbReference>
<dbReference type="Proteomes" id="UP000070163">
    <property type="component" value="Unassembled WGS sequence"/>
</dbReference>
<proteinExistence type="predicted"/>
<dbReference type="Pfam" id="PF04014">
    <property type="entry name" value="MazE_antitoxin"/>
    <property type="match status" value="1"/>
</dbReference>
<dbReference type="InterPro" id="IPR007159">
    <property type="entry name" value="SpoVT-AbrB_dom"/>
</dbReference>
<gene>
    <name evidence="2" type="ORF">AKJ57_01865</name>
</gene>
<evidence type="ECO:0000313" key="2">
    <source>
        <dbReference type="EMBL" id="KXA91291.1"/>
    </source>
</evidence>
<keyword evidence="3" id="KW-1185">Reference proteome</keyword>
<dbReference type="SMART" id="SM00966">
    <property type="entry name" value="SpoVT_AbrB"/>
    <property type="match status" value="1"/>
</dbReference>
<dbReference type="SUPFAM" id="SSF89447">
    <property type="entry name" value="AbrB/MazE/MraZ-like"/>
    <property type="match status" value="1"/>
</dbReference>
<feature type="domain" description="SpoVT-AbrB" evidence="1">
    <location>
        <begin position="4"/>
        <end position="50"/>
    </location>
</feature>
<reference evidence="2 3" key="1">
    <citation type="journal article" date="2016" name="Sci. Rep.">
        <title>Metabolic traits of an uncultured archaeal lineage -MSBL1- from brine pools of the Red Sea.</title>
        <authorList>
            <person name="Mwirichia R."/>
            <person name="Alam I."/>
            <person name="Rashid M."/>
            <person name="Vinu M."/>
            <person name="Ba-Alawi W."/>
            <person name="Anthony Kamau A."/>
            <person name="Kamanda Ngugi D."/>
            <person name="Goker M."/>
            <person name="Klenk H.P."/>
            <person name="Bajic V."/>
            <person name="Stingl U."/>
        </authorList>
    </citation>
    <scope>NUCLEOTIDE SEQUENCE [LARGE SCALE GENOMIC DNA]</scope>
    <source>
        <strain evidence="2">SCGC-AAA259A05</strain>
    </source>
</reference>